<feature type="domain" description="N-acetyltransferase" evidence="1">
    <location>
        <begin position="4"/>
        <end position="157"/>
    </location>
</feature>
<dbReference type="GO" id="GO:0016747">
    <property type="term" value="F:acyltransferase activity, transferring groups other than amino-acyl groups"/>
    <property type="evidence" value="ECO:0007669"/>
    <property type="project" value="InterPro"/>
</dbReference>
<dbReference type="EMBL" id="BRLB01000006">
    <property type="protein sequence ID" value="GKX29963.1"/>
    <property type="molecule type" value="Genomic_DNA"/>
</dbReference>
<gene>
    <name evidence="2" type="ORF">SH1V18_24430</name>
</gene>
<dbReference type="PROSITE" id="PS51186">
    <property type="entry name" value="GNAT"/>
    <property type="match status" value="1"/>
</dbReference>
<evidence type="ECO:0000313" key="2">
    <source>
        <dbReference type="EMBL" id="GKX29963.1"/>
    </source>
</evidence>
<dbReference type="CDD" id="cd04301">
    <property type="entry name" value="NAT_SF"/>
    <property type="match status" value="1"/>
</dbReference>
<evidence type="ECO:0000313" key="3">
    <source>
        <dbReference type="Proteomes" id="UP001144256"/>
    </source>
</evidence>
<comment type="caution">
    <text evidence="2">The sequence shown here is derived from an EMBL/GenBank/DDBJ whole genome shotgun (WGS) entry which is preliminary data.</text>
</comment>
<keyword evidence="3" id="KW-1185">Reference proteome</keyword>
<protein>
    <recommendedName>
        <fullName evidence="1">N-acetyltransferase domain-containing protein</fullName>
    </recommendedName>
</protein>
<dbReference type="InterPro" id="IPR000182">
    <property type="entry name" value="GNAT_dom"/>
</dbReference>
<dbReference type="Proteomes" id="UP001144256">
    <property type="component" value="Unassembled WGS sequence"/>
</dbReference>
<accession>A0A9W5YCQ4</accession>
<sequence length="1027" mass="118745">MDEIKIVKYNHSYAEKVADMWNKSGANWGGEQTVTTAEGVINDNEKMGNICAFLALDGDEVVGYCSFSQYRHDEGASYIPLLNVRTDHIGKKIGKTLVKECVKMAMDAKWPRLDLYTWQGNDKAVPVYKKCGFFWENRDGSTHLMNFLPYVMRTEAVKDYFNTMDWYDDNVREIKIESDGRIEGDFEYYEYMWQKEDVTLKMEFERNGRGLTCIETNDYIIRARVNKKELVIGKNYEVKYELVNKTGKELDIRIKGTTDKNITNNTEYTGSIKNKEIISGGFFVDTIDEEQDKYRSHPCVAAIITINGKDALFRVGIYPNNPIKMAIANKEEQKYLNKSNVCYINIENNFDEDVSISFSLKDKKWVSFNDDIVKCSLQAKEKQSISVPCKLSDYGFYDEEIEVKIYTPRDEIKHIVNVRGPFRGATGKYHGEDEEYYGIYNGHYSIKLMKKDNSIDFTKLGSKDDDGIFLQSPQIGKPYTIELSNKKADGVLLDSTEEAEIIKATYELEKFKDIMLDYYIELYANGVVKVYAEIKNLSDSYTYDELYYTSTIYYLLNDALMPINNNIVRTPNYDGVLTKQWDANKLSENWIFNNSNKFGIGWYEGTEISFNEIFVVTDSKIENLLPGKSYIIEPIILTIDTFNSWYDFRKYMGNDDINNNNIKQSFECVINGGNPFLDDDIEVTFEEAKMVPVDGSVTISSKNNLFDPVSKRLDFEGNKASVDCLCKNKAEMDILKMKVDMGKKNVNRERAIFFKDNKEVVLKQYIEQDKEVYEADNGIIKIKSSPEFAQGIFSLKHKDEEWLDSSFPEACVKSWWNFWTGGYLYKYDKLNYASLYKEKNKAEFVTLEDNFKNHWSGIKSSVDIKENAEYKGVSIDQYFLLLSGVPVLCDFAVIHQNSKKYLEDHPFNRVAFIKHTDDIKNNFVIVEDRREEIIYKCGETEFDIFTDKYLNHGSIMSDYRLIHMLNTNGSAIVFGNTNGTSFETIIEYISSDNATSILSRPAFMIFSKDDLNDVVLENLYKISFDIL</sequence>
<organism evidence="2 3">
    <name type="scientific">Vallitalea longa</name>
    <dbReference type="NCBI Taxonomy" id="2936439"/>
    <lineage>
        <taxon>Bacteria</taxon>
        <taxon>Bacillati</taxon>
        <taxon>Bacillota</taxon>
        <taxon>Clostridia</taxon>
        <taxon>Lachnospirales</taxon>
        <taxon>Vallitaleaceae</taxon>
        <taxon>Vallitalea</taxon>
    </lineage>
</organism>
<reference evidence="2" key="1">
    <citation type="submission" date="2022-06" db="EMBL/GenBank/DDBJ databases">
        <title>Vallitalea longa sp. nov., an anaerobic bacterium isolated from marine sediment.</title>
        <authorList>
            <person name="Hirano S."/>
            <person name="Terahara T."/>
            <person name="Mori K."/>
            <person name="Hamada M."/>
            <person name="Matsumoto R."/>
            <person name="Kobayashi T."/>
        </authorList>
    </citation>
    <scope>NUCLEOTIDE SEQUENCE</scope>
    <source>
        <strain evidence="2">SH18-1</strain>
    </source>
</reference>
<dbReference type="SUPFAM" id="SSF55729">
    <property type="entry name" value="Acyl-CoA N-acyltransferases (Nat)"/>
    <property type="match status" value="1"/>
</dbReference>
<dbReference type="Pfam" id="PF00583">
    <property type="entry name" value="Acetyltransf_1"/>
    <property type="match status" value="1"/>
</dbReference>
<evidence type="ECO:0000259" key="1">
    <source>
        <dbReference type="PROSITE" id="PS51186"/>
    </source>
</evidence>
<name>A0A9W5YCQ4_9FIRM</name>
<dbReference type="InterPro" id="IPR016181">
    <property type="entry name" value="Acyl_CoA_acyltransferase"/>
</dbReference>
<dbReference type="Gene3D" id="3.40.630.30">
    <property type="match status" value="1"/>
</dbReference>
<proteinExistence type="predicted"/>
<dbReference type="AlphaFoldDB" id="A0A9W5YCQ4"/>
<dbReference type="RefSeq" id="WP_281815749.1">
    <property type="nucleotide sequence ID" value="NZ_BRLB01000006.1"/>
</dbReference>